<dbReference type="InterPro" id="IPR004869">
    <property type="entry name" value="MMPL_dom"/>
</dbReference>
<evidence type="ECO:0000256" key="2">
    <source>
        <dbReference type="ARBA" id="ARBA00022475"/>
    </source>
</evidence>
<dbReference type="PROSITE" id="PS50156">
    <property type="entry name" value="SSD"/>
    <property type="match status" value="1"/>
</dbReference>
<evidence type="ECO:0000256" key="5">
    <source>
        <dbReference type="ARBA" id="ARBA00023136"/>
    </source>
</evidence>
<evidence type="ECO:0000313" key="9">
    <source>
        <dbReference type="Proteomes" id="UP001170379"/>
    </source>
</evidence>
<dbReference type="RefSeq" id="WP_051267356.1">
    <property type="nucleotide sequence ID" value="NZ_CP028426.1"/>
</dbReference>
<name>A0ABT7CBP2_9MICO</name>
<feature type="transmembrane region" description="Helical" evidence="6">
    <location>
        <begin position="523"/>
        <end position="543"/>
    </location>
</feature>
<feature type="transmembrane region" description="Helical" evidence="6">
    <location>
        <begin position="205"/>
        <end position="224"/>
    </location>
</feature>
<feature type="transmembrane region" description="Helical" evidence="6">
    <location>
        <begin position="360"/>
        <end position="384"/>
    </location>
</feature>
<evidence type="ECO:0000256" key="4">
    <source>
        <dbReference type="ARBA" id="ARBA00022989"/>
    </source>
</evidence>
<accession>A0ABT7CBP2</accession>
<protein>
    <submittedName>
        <fullName evidence="8">MMPL family transporter</fullName>
    </submittedName>
</protein>
<dbReference type="PANTHER" id="PTHR33406:SF13">
    <property type="entry name" value="MEMBRANE PROTEIN YDFJ"/>
    <property type="match status" value="1"/>
</dbReference>
<dbReference type="PANTHER" id="PTHR33406">
    <property type="entry name" value="MEMBRANE PROTEIN MJ1562-RELATED"/>
    <property type="match status" value="1"/>
</dbReference>
<dbReference type="InterPro" id="IPR050545">
    <property type="entry name" value="Mycobact_MmpL"/>
</dbReference>
<comment type="subcellular location">
    <subcellularLocation>
        <location evidence="1">Cell membrane</location>
        <topology evidence="1">Multi-pass membrane protein</topology>
    </subcellularLocation>
</comment>
<dbReference type="Gene3D" id="1.20.1640.10">
    <property type="entry name" value="Multidrug efflux transporter AcrB transmembrane domain"/>
    <property type="match status" value="2"/>
</dbReference>
<sequence>MALLLYRIGKFSFRNRWPVLIAWLALFAAALGLGLGLGGEMKEDFEIPGTQSQDALDRLGEVFPEVSGASAEVVILAEDGTIADRRDAIADVSKELGDVGHVVEALDPFSQYATGALSDDGKAAVIRVQFDTNSMSDLVHDKEAVVDIASGLEAEGLTVEYGGQLYQDLEYGLTASEALGVVFAAVVLIVTFGSVVAAGLPLASALIAVGVTMGVLLFVTRFITVSSASPLLAVMIGIAVGIDYALFILSRHRNQLAKGEDVEESAATAVGTSGSAVTFAAATVMVALLGLLIVGIPFLSVMGVAAAGGVFMALCTSLTLLPALFGFAGERLRPKQGSRAWLRETGQNEKPTMGRRWVRIVLKAPWVFVVLVIGVLGALAIPALHMQTSLPSGKGEAVGSTARDAYDIVAEHFGEGANGPMLVMLDITQVNNESLMSDLEAISDLVASTPGVESAGSAIPNRTVDSAIIQVIPTTGPDDPATLDTVNALRDLGPQIETDYGAVSSVTGATAVQIDITNRLNNALLPFAGVVVGLSFVLLMMVFRSVLVPLKAALSFLLSAFAAFGVVVLIFQDGILGEVMGIVPGPIIAFLPIILLAIVFGLAMDYEVFLVSGMREAHVRGAGARDAIEEGFANAARVVTAAALIMFFVFIAFVPEGAGVIKVIALGLAAGIAFDAFLVRMTLVPALMALFGERAWTLPKWLDRILPDLDIEGEALREYRERAAWAREHHAAIALEDLRVGDGKYTSVTCDVPEGGILAIRGGMTGRRLLEATLAGRIDPFDGRAQILGHTVPGDGGGLVSQVSLCNLDGMTDRARALTLGQLIGRHGAYGRVTARAEISDAEVRVVLDELNAALRAAGHEGGLRATTRLDALDPLARSVALAGIAVVEIPKLLVLDFGSVAVGEPGARLVTTVVRAVSRLVNRDVTLAVGVDDSVDLEPQESGLADLHRPIVTISIHREPALVGAVEDPALESAAEHPVLGKDQRA</sequence>
<feature type="domain" description="SSD" evidence="7">
    <location>
        <begin position="180"/>
        <end position="327"/>
    </location>
</feature>
<dbReference type="EMBL" id="PXVD01000033">
    <property type="protein sequence ID" value="MDJ1372620.1"/>
    <property type="molecule type" value="Genomic_DNA"/>
</dbReference>
<feature type="transmembrane region" description="Helical" evidence="6">
    <location>
        <begin position="587"/>
        <end position="611"/>
    </location>
</feature>
<proteinExistence type="predicted"/>
<keyword evidence="4 6" id="KW-1133">Transmembrane helix</keyword>
<reference evidence="8" key="1">
    <citation type="submission" date="2018-03" db="EMBL/GenBank/DDBJ databases">
        <authorList>
            <person name="Nunes O.C."/>
            <person name="Lopes A.R."/>
            <person name="Froufe H."/>
            <person name="Munoz-Merida A."/>
            <person name="Barroso C."/>
            <person name="Egas C."/>
        </authorList>
    </citation>
    <scope>NUCLEOTIDE SEQUENCE</scope>
    <source>
        <strain evidence="8">ON4</strain>
    </source>
</reference>
<feature type="transmembrane region" description="Helical" evidence="6">
    <location>
        <begin position="632"/>
        <end position="654"/>
    </location>
</feature>
<feature type="transmembrane region" description="Helical" evidence="6">
    <location>
        <begin position="178"/>
        <end position="198"/>
    </location>
</feature>
<evidence type="ECO:0000259" key="7">
    <source>
        <dbReference type="PROSITE" id="PS50156"/>
    </source>
</evidence>
<keyword evidence="3 6" id="KW-0812">Transmembrane</keyword>
<organism evidence="8 9">
    <name type="scientific">Gulosibacter molinativorax</name>
    <dbReference type="NCBI Taxonomy" id="256821"/>
    <lineage>
        <taxon>Bacteria</taxon>
        <taxon>Bacillati</taxon>
        <taxon>Actinomycetota</taxon>
        <taxon>Actinomycetes</taxon>
        <taxon>Micrococcales</taxon>
        <taxon>Microbacteriaceae</taxon>
        <taxon>Gulosibacter</taxon>
    </lineage>
</organism>
<comment type="caution">
    <text evidence="8">The sequence shown here is derived from an EMBL/GenBank/DDBJ whole genome shotgun (WGS) entry which is preliminary data.</text>
</comment>
<keyword evidence="9" id="KW-1185">Reference proteome</keyword>
<dbReference type="SUPFAM" id="SSF82866">
    <property type="entry name" value="Multidrug efflux transporter AcrB transmembrane domain"/>
    <property type="match status" value="2"/>
</dbReference>
<evidence type="ECO:0000256" key="6">
    <source>
        <dbReference type="SAM" id="Phobius"/>
    </source>
</evidence>
<feature type="transmembrane region" description="Helical" evidence="6">
    <location>
        <begin position="305"/>
        <end position="329"/>
    </location>
</feature>
<evidence type="ECO:0000256" key="1">
    <source>
        <dbReference type="ARBA" id="ARBA00004651"/>
    </source>
</evidence>
<evidence type="ECO:0000313" key="8">
    <source>
        <dbReference type="EMBL" id="MDJ1372620.1"/>
    </source>
</evidence>
<evidence type="ECO:0000256" key="3">
    <source>
        <dbReference type="ARBA" id="ARBA00022692"/>
    </source>
</evidence>
<feature type="transmembrane region" description="Helical" evidence="6">
    <location>
        <begin position="230"/>
        <end position="249"/>
    </location>
</feature>
<dbReference type="Proteomes" id="UP001170379">
    <property type="component" value="Unassembled WGS sequence"/>
</dbReference>
<dbReference type="Pfam" id="PF03176">
    <property type="entry name" value="MMPL"/>
    <property type="match status" value="2"/>
</dbReference>
<keyword evidence="5 6" id="KW-0472">Membrane</keyword>
<reference evidence="8" key="2">
    <citation type="journal article" date="2022" name="Sci. Rep.">
        <title>In silico prediction of the enzymes involved in the degradation of the herbicide molinate by Gulosibacter molinativorax ON4T.</title>
        <authorList>
            <person name="Lopes A.R."/>
            <person name="Bunin E."/>
            <person name="Viana A.T."/>
            <person name="Froufe H."/>
            <person name="Munoz-Merida A."/>
            <person name="Pinho D."/>
            <person name="Figueiredo J."/>
            <person name="Barroso C."/>
            <person name="Vaz-Moreira I."/>
            <person name="Bellanger X."/>
            <person name="Egas C."/>
            <person name="Nunes O.C."/>
        </authorList>
    </citation>
    <scope>NUCLEOTIDE SEQUENCE</scope>
    <source>
        <strain evidence="8">ON4</strain>
    </source>
</reference>
<gene>
    <name evidence="8" type="ORF">C7K25_14845</name>
</gene>
<keyword evidence="2" id="KW-1003">Cell membrane</keyword>
<feature type="transmembrane region" description="Helical" evidence="6">
    <location>
        <begin position="660"/>
        <end position="679"/>
    </location>
</feature>
<feature type="transmembrane region" description="Helical" evidence="6">
    <location>
        <begin position="276"/>
        <end position="299"/>
    </location>
</feature>
<dbReference type="InterPro" id="IPR000731">
    <property type="entry name" value="SSD"/>
</dbReference>
<feature type="transmembrane region" description="Helical" evidence="6">
    <location>
        <begin position="555"/>
        <end position="575"/>
    </location>
</feature>